<keyword evidence="3" id="KW-0548">Nucleotidyltransferase</keyword>
<evidence type="ECO:0000256" key="4">
    <source>
        <dbReference type="ARBA" id="ARBA00022932"/>
    </source>
</evidence>
<reference evidence="6" key="1">
    <citation type="submission" date="2018-11" db="EMBL/GenBank/DDBJ databases">
        <authorList>
            <consortium name="Pathogen Informatics"/>
        </authorList>
    </citation>
    <scope>NUCLEOTIDE SEQUENCE</scope>
</reference>
<evidence type="ECO:0000313" key="6">
    <source>
        <dbReference type="EMBL" id="VEL09513.1"/>
    </source>
</evidence>
<dbReference type="AlphaFoldDB" id="A0A3S5A808"/>
<feature type="domain" description="DNA-directed DNA polymerase family B multifunctional" evidence="5">
    <location>
        <begin position="76"/>
        <end position="171"/>
    </location>
</feature>
<dbReference type="GO" id="GO:0006273">
    <property type="term" value="P:lagging strand elongation"/>
    <property type="evidence" value="ECO:0007669"/>
    <property type="project" value="TreeGrafter"/>
</dbReference>
<comment type="caution">
    <text evidence="6">The sequence shown here is derived from an EMBL/GenBank/DDBJ whole genome shotgun (WGS) entry which is preliminary data.</text>
</comment>
<proteinExistence type="predicted"/>
<dbReference type="SUPFAM" id="SSF56672">
    <property type="entry name" value="DNA/RNA polymerases"/>
    <property type="match status" value="1"/>
</dbReference>
<dbReference type="EMBL" id="CAAALY010006517">
    <property type="protein sequence ID" value="VEL09513.1"/>
    <property type="molecule type" value="Genomic_DNA"/>
</dbReference>
<keyword evidence="2" id="KW-0808">Transferase</keyword>
<dbReference type="EC" id="2.7.7.7" evidence="1"/>
<dbReference type="InterPro" id="IPR006134">
    <property type="entry name" value="DNA-dir_DNA_pol_B_multi_dom"/>
</dbReference>
<evidence type="ECO:0000256" key="2">
    <source>
        <dbReference type="ARBA" id="ARBA00022679"/>
    </source>
</evidence>
<evidence type="ECO:0000256" key="1">
    <source>
        <dbReference type="ARBA" id="ARBA00012417"/>
    </source>
</evidence>
<dbReference type="GO" id="GO:0003697">
    <property type="term" value="F:single-stranded DNA binding"/>
    <property type="evidence" value="ECO:0007669"/>
    <property type="project" value="TreeGrafter"/>
</dbReference>
<gene>
    <name evidence="6" type="ORF">PXEA_LOCUS2953</name>
</gene>
<organism evidence="6 7">
    <name type="scientific">Protopolystoma xenopodis</name>
    <dbReference type="NCBI Taxonomy" id="117903"/>
    <lineage>
        <taxon>Eukaryota</taxon>
        <taxon>Metazoa</taxon>
        <taxon>Spiralia</taxon>
        <taxon>Lophotrochozoa</taxon>
        <taxon>Platyhelminthes</taxon>
        <taxon>Monogenea</taxon>
        <taxon>Polyopisthocotylea</taxon>
        <taxon>Polystomatidea</taxon>
        <taxon>Polystomatidae</taxon>
        <taxon>Protopolystoma</taxon>
    </lineage>
</organism>
<sequence length="188" mass="20569">MISPFKFGPWLYPFRNGVSFINNIFASCIFFPLHLTQKFDSDSYIATLIAAISSGSSGISASASELDQTSLPINQPPGLLPTEIRRLVESRREVKKLIASATAANSVQTEADLTQMAQWNIRQAALKLTANSVYGCLGFSASRFYALGLAALVTGLGRSLLIHTKELVEAMNLEVIFHMFLSFLLVSF</sequence>
<dbReference type="PANTHER" id="PTHR45861:SF1">
    <property type="entry name" value="DNA POLYMERASE ALPHA CATALYTIC SUBUNIT"/>
    <property type="match status" value="1"/>
</dbReference>
<dbReference type="Pfam" id="PF00136">
    <property type="entry name" value="DNA_pol_B"/>
    <property type="match status" value="1"/>
</dbReference>
<dbReference type="GO" id="GO:0003688">
    <property type="term" value="F:DNA replication origin binding"/>
    <property type="evidence" value="ECO:0007669"/>
    <property type="project" value="TreeGrafter"/>
</dbReference>
<dbReference type="GO" id="GO:0005658">
    <property type="term" value="C:alpha DNA polymerase:primase complex"/>
    <property type="evidence" value="ECO:0007669"/>
    <property type="project" value="TreeGrafter"/>
</dbReference>
<dbReference type="GO" id="GO:1902975">
    <property type="term" value="P:mitotic DNA replication initiation"/>
    <property type="evidence" value="ECO:0007669"/>
    <property type="project" value="TreeGrafter"/>
</dbReference>
<dbReference type="GO" id="GO:0006272">
    <property type="term" value="P:leading strand elongation"/>
    <property type="evidence" value="ECO:0007669"/>
    <property type="project" value="TreeGrafter"/>
</dbReference>
<dbReference type="GO" id="GO:0003887">
    <property type="term" value="F:DNA-directed DNA polymerase activity"/>
    <property type="evidence" value="ECO:0007669"/>
    <property type="project" value="UniProtKB-KW"/>
</dbReference>
<name>A0A3S5A808_9PLAT</name>
<protein>
    <recommendedName>
        <fullName evidence="1">DNA-directed DNA polymerase</fullName>
        <ecNumber evidence="1">2.7.7.7</ecNumber>
    </recommendedName>
</protein>
<evidence type="ECO:0000256" key="3">
    <source>
        <dbReference type="ARBA" id="ARBA00022695"/>
    </source>
</evidence>
<dbReference type="InterPro" id="IPR043502">
    <property type="entry name" value="DNA/RNA_pol_sf"/>
</dbReference>
<dbReference type="OrthoDB" id="6755010at2759"/>
<keyword evidence="7" id="KW-1185">Reference proteome</keyword>
<accession>A0A3S5A808</accession>
<dbReference type="PANTHER" id="PTHR45861">
    <property type="entry name" value="DNA POLYMERASE ALPHA CATALYTIC SUBUNIT"/>
    <property type="match status" value="1"/>
</dbReference>
<keyword evidence="4" id="KW-0239">DNA-directed DNA polymerase</keyword>
<dbReference type="PROSITE" id="PS51257">
    <property type="entry name" value="PROKAR_LIPOPROTEIN"/>
    <property type="match status" value="1"/>
</dbReference>
<dbReference type="InterPro" id="IPR023211">
    <property type="entry name" value="DNA_pol_palm_dom_sf"/>
</dbReference>
<dbReference type="GO" id="GO:0003682">
    <property type="term" value="F:chromatin binding"/>
    <property type="evidence" value="ECO:0007669"/>
    <property type="project" value="TreeGrafter"/>
</dbReference>
<dbReference type="GO" id="GO:0000166">
    <property type="term" value="F:nucleotide binding"/>
    <property type="evidence" value="ECO:0007669"/>
    <property type="project" value="InterPro"/>
</dbReference>
<evidence type="ECO:0000313" key="7">
    <source>
        <dbReference type="Proteomes" id="UP000784294"/>
    </source>
</evidence>
<dbReference type="Gene3D" id="3.90.1600.10">
    <property type="entry name" value="Palm domain of DNA polymerase"/>
    <property type="match status" value="2"/>
</dbReference>
<evidence type="ECO:0000259" key="5">
    <source>
        <dbReference type="Pfam" id="PF00136"/>
    </source>
</evidence>
<dbReference type="Proteomes" id="UP000784294">
    <property type="component" value="Unassembled WGS sequence"/>
</dbReference>